<gene>
    <name evidence="2" type="ORF">ENQ20_17955</name>
</gene>
<dbReference type="Pfam" id="PF01894">
    <property type="entry name" value="YjbQ"/>
    <property type="match status" value="1"/>
</dbReference>
<dbReference type="InterPro" id="IPR001602">
    <property type="entry name" value="UPF0047_YjbQ-like"/>
</dbReference>
<name>A0A7C1JMK3_9CHLR</name>
<comment type="similarity">
    <text evidence="1">Belongs to the UPF0047 family.</text>
</comment>
<dbReference type="PIRSF" id="PIRSF004681">
    <property type="entry name" value="UCP004681"/>
    <property type="match status" value="1"/>
</dbReference>
<accession>A0A7C1JMK3</accession>
<sequence>MTVHWVQRQIVLARRPRGIHLITDEVLRQLPEIYDYKVGLVHFFLQHTSASLAINERVDADVRIDIERCLNQLTPENAAYLHSSEGPDDMPAHIKAILIGCEVTVPIVNGRLGFGAWQGLYLCEHRDEGGHRRLIATLWGELL</sequence>
<dbReference type="Gene3D" id="2.60.120.460">
    <property type="entry name" value="YjbQ-like"/>
    <property type="match status" value="1"/>
</dbReference>
<organism evidence="2">
    <name type="scientific">Caldilinea aerophila</name>
    <dbReference type="NCBI Taxonomy" id="133453"/>
    <lineage>
        <taxon>Bacteria</taxon>
        <taxon>Bacillati</taxon>
        <taxon>Chloroflexota</taxon>
        <taxon>Caldilineae</taxon>
        <taxon>Caldilineales</taxon>
        <taxon>Caldilineaceae</taxon>
        <taxon>Caldilinea</taxon>
    </lineage>
</organism>
<dbReference type="EMBL" id="DSMG01000190">
    <property type="protein sequence ID" value="HDX33346.1"/>
    <property type="molecule type" value="Genomic_DNA"/>
</dbReference>
<proteinExistence type="inferred from homology"/>
<evidence type="ECO:0000256" key="1">
    <source>
        <dbReference type="ARBA" id="ARBA00005534"/>
    </source>
</evidence>
<dbReference type="PANTHER" id="PTHR30615:SF8">
    <property type="entry name" value="UPF0047 PROTEIN C4A8.02C"/>
    <property type="match status" value="1"/>
</dbReference>
<protein>
    <submittedName>
        <fullName evidence="2">YjbQ family protein</fullName>
    </submittedName>
</protein>
<dbReference type="NCBIfam" id="TIGR00149">
    <property type="entry name" value="TIGR00149_YjbQ"/>
    <property type="match status" value="1"/>
</dbReference>
<reference evidence="2" key="1">
    <citation type="journal article" date="2020" name="mSystems">
        <title>Genome- and Community-Level Interaction Insights into Carbon Utilization and Element Cycling Functions of Hydrothermarchaeota in Hydrothermal Sediment.</title>
        <authorList>
            <person name="Zhou Z."/>
            <person name="Liu Y."/>
            <person name="Xu W."/>
            <person name="Pan J."/>
            <person name="Luo Z.H."/>
            <person name="Li M."/>
        </authorList>
    </citation>
    <scope>NUCLEOTIDE SEQUENCE [LARGE SCALE GENOMIC DNA]</scope>
    <source>
        <strain evidence="2">SpSt-289</strain>
    </source>
</reference>
<dbReference type="SUPFAM" id="SSF111038">
    <property type="entry name" value="YjbQ-like"/>
    <property type="match status" value="1"/>
</dbReference>
<dbReference type="PANTHER" id="PTHR30615">
    <property type="entry name" value="UNCHARACTERIZED PROTEIN YJBQ-RELATED"/>
    <property type="match status" value="1"/>
</dbReference>
<evidence type="ECO:0000313" key="2">
    <source>
        <dbReference type="EMBL" id="HDX33346.1"/>
    </source>
</evidence>
<dbReference type="AlphaFoldDB" id="A0A7C1JMK3"/>
<dbReference type="InterPro" id="IPR035917">
    <property type="entry name" value="YjbQ-like_sf"/>
</dbReference>
<comment type="caution">
    <text evidence="2">The sequence shown here is derived from an EMBL/GenBank/DDBJ whole genome shotgun (WGS) entry which is preliminary data.</text>
</comment>